<protein>
    <submittedName>
        <fullName evidence="1">Uncharacterized protein</fullName>
    </submittedName>
</protein>
<sequence>MKLNLFYLNQFLLYIRSLLCIFYQVSKHLSIFSLNLYDALGKGEQVYISLDKDENPPVYRVYHCVSEQPDEILSVKRLIANSLSELFNNAKVTFPLLT</sequence>
<dbReference type="RefSeq" id="WP_169800430.1">
    <property type="nucleotide sequence ID" value="NZ_JARTFS010000011.1"/>
</dbReference>
<dbReference type="EMBL" id="JARTFS010000011">
    <property type="protein sequence ID" value="MED4402229.1"/>
    <property type="molecule type" value="Genomic_DNA"/>
</dbReference>
<evidence type="ECO:0000313" key="1">
    <source>
        <dbReference type="EMBL" id="MED4402229.1"/>
    </source>
</evidence>
<name>A0ABU6NYN2_9BACI</name>
<evidence type="ECO:0000313" key="2">
    <source>
        <dbReference type="Proteomes" id="UP001342826"/>
    </source>
</evidence>
<proteinExistence type="predicted"/>
<dbReference type="Proteomes" id="UP001342826">
    <property type="component" value="Unassembled WGS sequence"/>
</dbReference>
<reference evidence="1 2" key="1">
    <citation type="submission" date="2023-03" db="EMBL/GenBank/DDBJ databases">
        <title>Bacillus Genome Sequencing.</title>
        <authorList>
            <person name="Dunlap C."/>
        </authorList>
    </citation>
    <scope>NUCLEOTIDE SEQUENCE [LARGE SCALE GENOMIC DNA]</scope>
    <source>
        <strain evidence="1 2">NRS-1717</strain>
    </source>
</reference>
<accession>A0ABU6NYN2</accession>
<comment type="caution">
    <text evidence="1">The sequence shown here is derived from an EMBL/GenBank/DDBJ whole genome shotgun (WGS) entry which is preliminary data.</text>
</comment>
<organism evidence="1 2">
    <name type="scientific">Metabacillus fastidiosus</name>
    <dbReference type="NCBI Taxonomy" id="1458"/>
    <lineage>
        <taxon>Bacteria</taxon>
        <taxon>Bacillati</taxon>
        <taxon>Bacillota</taxon>
        <taxon>Bacilli</taxon>
        <taxon>Bacillales</taxon>
        <taxon>Bacillaceae</taxon>
        <taxon>Metabacillus</taxon>
    </lineage>
</organism>
<keyword evidence="2" id="KW-1185">Reference proteome</keyword>
<gene>
    <name evidence="1" type="ORF">P9271_12970</name>
</gene>